<name>A0A843UK00_COLES</name>
<proteinExistence type="predicted"/>
<feature type="region of interest" description="Disordered" evidence="1">
    <location>
        <begin position="1"/>
        <end position="50"/>
    </location>
</feature>
<dbReference type="EMBL" id="NMUH01000712">
    <property type="protein sequence ID" value="MQL83701.1"/>
    <property type="molecule type" value="Genomic_DNA"/>
</dbReference>
<feature type="compositionally biased region" description="Acidic residues" evidence="1">
    <location>
        <begin position="30"/>
        <end position="39"/>
    </location>
</feature>
<feature type="non-terminal residue" evidence="2">
    <location>
        <position position="217"/>
    </location>
</feature>
<accession>A0A843UK00</accession>
<comment type="caution">
    <text evidence="2">The sequence shown here is derived from an EMBL/GenBank/DDBJ whole genome shotgun (WGS) entry which is preliminary data.</text>
</comment>
<gene>
    <name evidence="2" type="ORF">Taro_016194</name>
</gene>
<dbReference type="Proteomes" id="UP000652761">
    <property type="component" value="Unassembled WGS sequence"/>
</dbReference>
<feature type="compositionally biased region" description="Polar residues" evidence="1">
    <location>
        <begin position="72"/>
        <end position="86"/>
    </location>
</feature>
<evidence type="ECO:0000313" key="2">
    <source>
        <dbReference type="EMBL" id="MQL83701.1"/>
    </source>
</evidence>
<evidence type="ECO:0000313" key="3">
    <source>
        <dbReference type="Proteomes" id="UP000652761"/>
    </source>
</evidence>
<protein>
    <submittedName>
        <fullName evidence="2">Uncharacterized protein</fullName>
    </submittedName>
</protein>
<organism evidence="2 3">
    <name type="scientific">Colocasia esculenta</name>
    <name type="common">Wild taro</name>
    <name type="synonym">Arum esculentum</name>
    <dbReference type="NCBI Taxonomy" id="4460"/>
    <lineage>
        <taxon>Eukaryota</taxon>
        <taxon>Viridiplantae</taxon>
        <taxon>Streptophyta</taxon>
        <taxon>Embryophyta</taxon>
        <taxon>Tracheophyta</taxon>
        <taxon>Spermatophyta</taxon>
        <taxon>Magnoliopsida</taxon>
        <taxon>Liliopsida</taxon>
        <taxon>Araceae</taxon>
        <taxon>Aroideae</taxon>
        <taxon>Colocasieae</taxon>
        <taxon>Colocasia</taxon>
    </lineage>
</organism>
<feature type="compositionally biased region" description="Basic and acidic residues" evidence="1">
    <location>
        <begin position="40"/>
        <end position="50"/>
    </location>
</feature>
<reference evidence="2" key="1">
    <citation type="submission" date="2017-07" db="EMBL/GenBank/DDBJ databases">
        <title>Taro Niue Genome Assembly and Annotation.</title>
        <authorList>
            <person name="Atibalentja N."/>
            <person name="Keating K."/>
            <person name="Fields C.J."/>
        </authorList>
    </citation>
    <scope>NUCLEOTIDE SEQUENCE</scope>
    <source>
        <strain evidence="2">Niue_2</strain>
        <tissue evidence="2">Leaf</tissue>
    </source>
</reference>
<evidence type="ECO:0000256" key="1">
    <source>
        <dbReference type="SAM" id="MobiDB-lite"/>
    </source>
</evidence>
<keyword evidence="3" id="KW-1185">Reference proteome</keyword>
<sequence length="217" mass="24363">MKGECPKNKKEKHKKIHKFKKPKAMVATWSDEDSSEKEEEEKSSSSESEKICFMTNSLDGKARSTLPPCSVDTLQPRSTLTSSSVDTYPYQGESSRGRRLGSSCTCGALHLRNPFYMQGRPHGRLPPLKTQPLHLLPSSNPSLPFFLSFLHLHPLLFHSLLLPWPPSKPLAVEQGPGQPQGPFRWKKHHLLRGEASDAMTLRSSQGLPLHLLLLPRE</sequence>
<dbReference type="AlphaFoldDB" id="A0A843UK00"/>
<feature type="region of interest" description="Disordered" evidence="1">
    <location>
        <begin position="67"/>
        <end position="96"/>
    </location>
</feature>
<feature type="compositionally biased region" description="Basic residues" evidence="1">
    <location>
        <begin position="9"/>
        <end position="23"/>
    </location>
</feature>